<dbReference type="EMBL" id="WKJQ01000002">
    <property type="protein sequence ID" value="MRW98090.1"/>
    <property type="molecule type" value="Genomic_DNA"/>
</dbReference>
<dbReference type="AlphaFoldDB" id="A0A6A8GA49"/>
<keyword evidence="1" id="KW-1133">Transmembrane helix</keyword>
<proteinExistence type="predicted"/>
<sequence length="202" mass="21861">MGRRESLDADVFQPLWAAGWQWVWIVAGALFLGVYLVLEFGDSLEGVGIIAGGGALAALGIRYVNRRYETVLDTGIEQAQSITLEVLGTEDDDVEVSSIPTDGRALLLVSPAREYELTTLVVSSDSFVVHDDATVSLAHRYVSVGDDAHHYEYTELSAVTYEAGRLRVVQRDGTADSYAVSSDPKSALSAARERIAAVESQH</sequence>
<name>A0A6A8GA49_9EURY</name>
<comment type="caution">
    <text evidence="2">The sequence shown here is derived from an EMBL/GenBank/DDBJ whole genome shotgun (WGS) entry which is preliminary data.</text>
</comment>
<keyword evidence="3" id="KW-1185">Reference proteome</keyword>
<keyword evidence="1" id="KW-0472">Membrane</keyword>
<organism evidence="2 3">
    <name type="scientific">Haloferax marinum</name>
    <dbReference type="NCBI Taxonomy" id="2666143"/>
    <lineage>
        <taxon>Archaea</taxon>
        <taxon>Methanobacteriati</taxon>
        <taxon>Methanobacteriota</taxon>
        <taxon>Stenosarchaea group</taxon>
        <taxon>Halobacteria</taxon>
        <taxon>Halobacteriales</taxon>
        <taxon>Haloferacaceae</taxon>
        <taxon>Haloferax</taxon>
    </lineage>
</organism>
<evidence type="ECO:0000313" key="2">
    <source>
        <dbReference type="EMBL" id="MRW98090.1"/>
    </source>
</evidence>
<evidence type="ECO:0000256" key="1">
    <source>
        <dbReference type="SAM" id="Phobius"/>
    </source>
</evidence>
<reference evidence="2 3" key="1">
    <citation type="submission" date="2019-11" db="EMBL/GenBank/DDBJ databases">
        <title>Whole genome sequence of Haloferax sp. MBLA0078.</title>
        <authorList>
            <person name="Seo M.-J."/>
            <person name="Cho E.-S."/>
        </authorList>
    </citation>
    <scope>NUCLEOTIDE SEQUENCE [LARGE SCALE GENOMIC DNA]</scope>
    <source>
        <strain evidence="2 3">MBLA0078</strain>
    </source>
</reference>
<dbReference type="Proteomes" id="UP000443423">
    <property type="component" value="Unassembled WGS sequence"/>
</dbReference>
<protein>
    <submittedName>
        <fullName evidence="2">Uncharacterized protein</fullName>
    </submittedName>
</protein>
<feature type="transmembrane region" description="Helical" evidence="1">
    <location>
        <begin position="44"/>
        <end position="64"/>
    </location>
</feature>
<dbReference type="RefSeq" id="WP_151114079.1">
    <property type="nucleotide sequence ID" value="NZ_WKJQ01000002.1"/>
</dbReference>
<keyword evidence="1" id="KW-0812">Transmembrane</keyword>
<feature type="transmembrane region" description="Helical" evidence="1">
    <location>
        <begin position="20"/>
        <end position="38"/>
    </location>
</feature>
<evidence type="ECO:0000313" key="3">
    <source>
        <dbReference type="Proteomes" id="UP000443423"/>
    </source>
</evidence>
<gene>
    <name evidence="2" type="ORF">GJR99_16100</name>
</gene>
<accession>A0A6A8GA49</accession>